<evidence type="ECO:0000256" key="5">
    <source>
        <dbReference type="ARBA" id="ARBA00022523"/>
    </source>
</evidence>
<evidence type="ECO:0000256" key="3">
    <source>
        <dbReference type="ARBA" id="ARBA00009809"/>
    </source>
</evidence>
<dbReference type="Gene3D" id="2.60.120.740">
    <property type="match status" value="1"/>
</dbReference>
<evidence type="ECO:0000256" key="6">
    <source>
        <dbReference type="ARBA" id="ARBA00022525"/>
    </source>
</evidence>
<dbReference type="SUPFAM" id="SSF49785">
    <property type="entry name" value="Galactose-binding domain-like"/>
    <property type="match status" value="2"/>
</dbReference>
<sequence length="821" mass="92625">MTTTSQYSQALFILITAVIVAGDAANVTYDGRSLIIDGKHKILFSGSIHYTRSTPQMWPSLIAKAKSGGLDVIDTYVFWNIHEPQQGHFDFSGRRDIVKFIKYVHAQGLYVCLRIGPFIQGEWSYGGLPFWLHNVKGIVFRTDNEPFKFHMKRYAQMIVKLMKSEKLYASQGGPIILSQIENEYGMVARAFRQEGKSYVKWAAEMAVELETGVPWVMCKQDDAPDPVINACNGRQCGETFKGPNSLNKPAIWTENWTSFYQTYGEEPLMRSAEDIAFQVALFIARNGSFVNYYMYHGGTNFGRNASQFVITSYYDQAPLDEYGLLRQPKWGHLKELHAAVKLCEEPLLSGLQTTIPLGKLLTAFVFGKKANLCSALLVNQDKCDSTVQFHNSSYILSPKSISVLPDCKNVAFNTAKVNAQYNTRTREPRQNLSSPHMWEEFTETIPSFSETSVRSEFFLEHMNTTQDTSDYLWQTTRFHQPEEALSVLKVNHLGHVLHAFVNGRFIGSMHGTFKAHRFLLEKNVSLNNGTNNIALLSVMVGLPNSGAHLERRVVGTRGAKIWNGKHTLYFNNYSWGYQVGLQGEKFHAYTENGAAKVQWKQYRDSKSQPLTWYKASFDTPEGTDSVALNLGSMGKGEAWVNGQSIGRYWVSFHTYKGNPSQIWYHIPRSFLKRNSSNLLVILEEEREGNPLGITIDTVSVTNVCSHVSSSHPPPVISQRRKGHNRNKRRHLNHQYDRRPKVQLQCPNGRKISKVLFASFGTPNGNCWSYSVGSCHSPKSLAVIHKACLNKSKCSVSVWSKTFGVDSCPHAVKSLLVHAQCS</sequence>
<gene>
    <name evidence="16" type="ORF">CARUB_v10022317mg</name>
</gene>
<reference evidence="17" key="1">
    <citation type="journal article" date="2013" name="Nat. Genet.">
        <title>The Capsella rubella genome and the genomic consequences of rapid mating system evolution.</title>
        <authorList>
            <person name="Slotte T."/>
            <person name="Hazzouri K.M."/>
            <person name="Agren J.A."/>
            <person name="Koenig D."/>
            <person name="Maumus F."/>
            <person name="Guo Y.L."/>
            <person name="Steige K."/>
            <person name="Platts A.E."/>
            <person name="Escobar J.S."/>
            <person name="Newman L.K."/>
            <person name="Wang W."/>
            <person name="Mandakova T."/>
            <person name="Vello E."/>
            <person name="Smith L.M."/>
            <person name="Henz S.R."/>
            <person name="Steffen J."/>
            <person name="Takuno S."/>
            <person name="Brandvain Y."/>
            <person name="Coop G."/>
            <person name="Andolfatto P."/>
            <person name="Hu T.T."/>
            <person name="Blanchette M."/>
            <person name="Clark R.M."/>
            <person name="Quesneville H."/>
            <person name="Nordborg M."/>
            <person name="Gaut B.S."/>
            <person name="Lysak M.A."/>
            <person name="Jenkins J."/>
            <person name="Grimwood J."/>
            <person name="Chapman J."/>
            <person name="Prochnik S."/>
            <person name="Shu S."/>
            <person name="Rokhsar D."/>
            <person name="Schmutz J."/>
            <person name="Weigel D."/>
            <person name="Wright S.I."/>
        </authorList>
    </citation>
    <scope>NUCLEOTIDE SEQUENCE [LARGE SCALE GENOMIC DNA]</scope>
    <source>
        <strain evidence="17">cv. Monte Gargano</strain>
    </source>
</reference>
<feature type="chain" id="PRO_5004342236" description="Beta-galactosidase" evidence="14">
    <location>
        <begin position="26"/>
        <end position="821"/>
    </location>
</feature>
<dbReference type="PROSITE" id="PS50228">
    <property type="entry name" value="SUEL_LECTIN"/>
    <property type="match status" value="1"/>
</dbReference>
<dbReference type="InterPro" id="IPR031330">
    <property type="entry name" value="Gly_Hdrlase_35_cat"/>
</dbReference>
<dbReference type="EMBL" id="KB870806">
    <property type="protein sequence ID" value="EOA34745.1"/>
    <property type="molecule type" value="Genomic_DNA"/>
</dbReference>
<dbReference type="FunFam" id="2.60.120.260:FF:000050">
    <property type="entry name" value="Beta-galactosidase"/>
    <property type="match status" value="1"/>
</dbReference>
<evidence type="ECO:0000256" key="14">
    <source>
        <dbReference type="SAM" id="SignalP"/>
    </source>
</evidence>
<comment type="similarity">
    <text evidence="3 12">Belongs to the glycosyl hydrolase 35 family.</text>
</comment>
<proteinExistence type="inferred from homology"/>
<keyword evidence="8 11" id="KW-0378">Hydrolase</keyword>
<dbReference type="GO" id="GO:0048046">
    <property type="term" value="C:apoplast"/>
    <property type="evidence" value="ECO:0007669"/>
    <property type="project" value="UniProtKB-SubCell"/>
</dbReference>
<dbReference type="InterPro" id="IPR001944">
    <property type="entry name" value="Glycoside_Hdrlase_35"/>
</dbReference>
<keyword evidence="10 11" id="KW-0326">Glycosidase</keyword>
<dbReference type="InterPro" id="IPR000922">
    <property type="entry name" value="Lectin_gal-bd_dom"/>
</dbReference>
<dbReference type="PANTHER" id="PTHR23421">
    <property type="entry name" value="BETA-GALACTOSIDASE RELATED"/>
    <property type="match status" value="1"/>
</dbReference>
<keyword evidence="9" id="KW-0325">Glycoprotein</keyword>
<dbReference type="InterPro" id="IPR017853">
    <property type="entry name" value="GH"/>
</dbReference>
<dbReference type="GO" id="GO:0005975">
    <property type="term" value="P:carbohydrate metabolic process"/>
    <property type="evidence" value="ECO:0007669"/>
    <property type="project" value="InterPro"/>
</dbReference>
<evidence type="ECO:0000313" key="17">
    <source>
        <dbReference type="Proteomes" id="UP000029121"/>
    </source>
</evidence>
<feature type="domain" description="SUEL-type lectin" evidence="15">
    <location>
        <begin position="735"/>
        <end position="821"/>
    </location>
</feature>
<feature type="compositionally biased region" description="Basic residues" evidence="13">
    <location>
        <begin position="718"/>
        <end position="729"/>
    </location>
</feature>
<feature type="signal peptide" evidence="14">
    <location>
        <begin position="1"/>
        <end position="25"/>
    </location>
</feature>
<dbReference type="Pfam" id="PF17834">
    <property type="entry name" value="GHD"/>
    <property type="match status" value="1"/>
</dbReference>
<evidence type="ECO:0000256" key="7">
    <source>
        <dbReference type="ARBA" id="ARBA00022729"/>
    </source>
</evidence>
<keyword evidence="7 14" id="KW-0732">Signal</keyword>
<accession>R0I9E9</accession>
<evidence type="ECO:0000256" key="9">
    <source>
        <dbReference type="ARBA" id="ARBA00023180"/>
    </source>
</evidence>
<dbReference type="FunFam" id="3.20.20.80:FF:000006">
    <property type="entry name" value="Beta-galactosidase"/>
    <property type="match status" value="1"/>
</dbReference>
<dbReference type="InterPro" id="IPR041392">
    <property type="entry name" value="GHD"/>
</dbReference>
<keyword evidence="6" id="KW-0964">Secreted</keyword>
<dbReference type="FunFam" id="2.60.120.740:FF:000002">
    <property type="entry name" value="Beta-galactosidase"/>
    <property type="match status" value="1"/>
</dbReference>
<feature type="region of interest" description="Disordered" evidence="13">
    <location>
        <begin position="708"/>
        <end position="729"/>
    </location>
</feature>
<evidence type="ECO:0000256" key="10">
    <source>
        <dbReference type="ARBA" id="ARBA00023295"/>
    </source>
</evidence>
<dbReference type="OrthoDB" id="1657402at2759"/>
<dbReference type="Gene3D" id="3.20.20.80">
    <property type="entry name" value="Glycosidases"/>
    <property type="match status" value="1"/>
</dbReference>
<dbReference type="Pfam" id="PF21467">
    <property type="entry name" value="BetaGal_gal-bd"/>
    <property type="match status" value="1"/>
</dbReference>
<dbReference type="STRING" id="81985.R0I9E9"/>
<evidence type="ECO:0000256" key="13">
    <source>
        <dbReference type="SAM" id="MobiDB-lite"/>
    </source>
</evidence>
<dbReference type="InterPro" id="IPR048913">
    <property type="entry name" value="BetaGal_gal-bd"/>
</dbReference>
<organism evidence="16 17">
    <name type="scientific">Capsella rubella</name>
    <dbReference type="NCBI Taxonomy" id="81985"/>
    <lineage>
        <taxon>Eukaryota</taxon>
        <taxon>Viridiplantae</taxon>
        <taxon>Streptophyta</taxon>
        <taxon>Embryophyta</taxon>
        <taxon>Tracheophyta</taxon>
        <taxon>Spermatophyta</taxon>
        <taxon>Magnoliopsida</taxon>
        <taxon>eudicotyledons</taxon>
        <taxon>Gunneridae</taxon>
        <taxon>Pentapetalae</taxon>
        <taxon>rosids</taxon>
        <taxon>malvids</taxon>
        <taxon>Brassicales</taxon>
        <taxon>Brassicaceae</taxon>
        <taxon>Camelineae</taxon>
        <taxon>Capsella</taxon>
    </lineage>
</organism>
<evidence type="ECO:0000259" key="15">
    <source>
        <dbReference type="PROSITE" id="PS50228"/>
    </source>
</evidence>
<dbReference type="Proteomes" id="UP000029121">
    <property type="component" value="Unassembled WGS sequence"/>
</dbReference>
<evidence type="ECO:0000256" key="12">
    <source>
        <dbReference type="RuleBase" id="RU003679"/>
    </source>
</evidence>
<keyword evidence="5" id="KW-0052">Apoplast</keyword>
<evidence type="ECO:0000256" key="1">
    <source>
        <dbReference type="ARBA" id="ARBA00001412"/>
    </source>
</evidence>
<dbReference type="AlphaFoldDB" id="R0I9E9"/>
<dbReference type="GO" id="GO:0030246">
    <property type="term" value="F:carbohydrate binding"/>
    <property type="evidence" value="ECO:0007669"/>
    <property type="project" value="InterPro"/>
</dbReference>
<comment type="subcellular location">
    <subcellularLocation>
        <location evidence="2">Secreted</location>
        <location evidence="2">Extracellular space</location>
        <location evidence="2">Apoplast</location>
    </subcellularLocation>
</comment>
<dbReference type="EC" id="3.2.1.23" evidence="4 11"/>
<dbReference type="KEGG" id="crb:17896172"/>
<evidence type="ECO:0000313" key="16">
    <source>
        <dbReference type="EMBL" id="EOA34745.1"/>
    </source>
</evidence>
<protein>
    <recommendedName>
        <fullName evidence="4 11">Beta-galactosidase</fullName>
        <ecNumber evidence="4 11">3.2.1.23</ecNumber>
    </recommendedName>
</protein>
<name>R0I9E9_9BRAS</name>
<dbReference type="InterPro" id="IPR043159">
    <property type="entry name" value="Lectin_gal-bd_sf"/>
</dbReference>
<dbReference type="InterPro" id="IPR008979">
    <property type="entry name" value="Galactose-bd-like_sf"/>
</dbReference>
<dbReference type="Pfam" id="PF01301">
    <property type="entry name" value="Glyco_hydro_35"/>
    <property type="match status" value="1"/>
</dbReference>
<dbReference type="GO" id="GO:0004565">
    <property type="term" value="F:beta-galactosidase activity"/>
    <property type="evidence" value="ECO:0007669"/>
    <property type="project" value="UniProtKB-EC"/>
</dbReference>
<dbReference type="PRINTS" id="PR00742">
    <property type="entry name" value="GLHYDRLASE35"/>
</dbReference>
<dbReference type="Pfam" id="PF02140">
    <property type="entry name" value="SUEL_Lectin"/>
    <property type="match status" value="1"/>
</dbReference>
<evidence type="ECO:0000256" key="8">
    <source>
        <dbReference type="ARBA" id="ARBA00022801"/>
    </source>
</evidence>
<dbReference type="eggNOG" id="KOG0496">
    <property type="taxonomic scope" value="Eukaryota"/>
</dbReference>
<evidence type="ECO:0000256" key="11">
    <source>
        <dbReference type="RuleBase" id="RU000675"/>
    </source>
</evidence>
<comment type="catalytic activity">
    <reaction evidence="1 11">
        <text>Hydrolysis of terminal non-reducing beta-D-galactose residues in beta-D-galactosides.</text>
        <dbReference type="EC" id="3.2.1.23"/>
    </reaction>
</comment>
<dbReference type="InterPro" id="IPR019801">
    <property type="entry name" value="Glyco_hydro_35_CS"/>
</dbReference>
<evidence type="ECO:0000256" key="4">
    <source>
        <dbReference type="ARBA" id="ARBA00012756"/>
    </source>
</evidence>
<dbReference type="PROSITE" id="PS01182">
    <property type="entry name" value="GLYCOSYL_HYDROL_F35"/>
    <property type="match status" value="1"/>
</dbReference>
<dbReference type="CDD" id="cd22842">
    <property type="entry name" value="Gal_Rha_Lectin_BGal"/>
    <property type="match status" value="1"/>
</dbReference>
<evidence type="ECO:0000256" key="2">
    <source>
        <dbReference type="ARBA" id="ARBA00004271"/>
    </source>
</evidence>
<keyword evidence="17" id="KW-1185">Reference proteome</keyword>
<dbReference type="SUPFAM" id="SSF51445">
    <property type="entry name" value="(Trans)glycosidases"/>
    <property type="match status" value="1"/>
</dbReference>
<dbReference type="Gene3D" id="2.60.120.260">
    <property type="entry name" value="Galactose-binding domain-like"/>
    <property type="match status" value="1"/>
</dbReference>